<gene>
    <name evidence="1" type="ORF">JCGZ_13548</name>
</gene>
<dbReference type="AlphaFoldDB" id="A0A067KMS4"/>
<name>A0A067KMS4_JATCU</name>
<organism evidence="1 2">
    <name type="scientific">Jatropha curcas</name>
    <name type="common">Barbados nut</name>
    <dbReference type="NCBI Taxonomy" id="180498"/>
    <lineage>
        <taxon>Eukaryota</taxon>
        <taxon>Viridiplantae</taxon>
        <taxon>Streptophyta</taxon>
        <taxon>Embryophyta</taxon>
        <taxon>Tracheophyta</taxon>
        <taxon>Spermatophyta</taxon>
        <taxon>Magnoliopsida</taxon>
        <taxon>eudicotyledons</taxon>
        <taxon>Gunneridae</taxon>
        <taxon>Pentapetalae</taxon>
        <taxon>rosids</taxon>
        <taxon>fabids</taxon>
        <taxon>Malpighiales</taxon>
        <taxon>Euphorbiaceae</taxon>
        <taxon>Crotonoideae</taxon>
        <taxon>Jatropheae</taxon>
        <taxon>Jatropha</taxon>
    </lineage>
</organism>
<accession>A0A067KMS4</accession>
<evidence type="ECO:0000313" key="1">
    <source>
        <dbReference type="EMBL" id="KDP33104.1"/>
    </source>
</evidence>
<dbReference type="EMBL" id="KK914561">
    <property type="protein sequence ID" value="KDP33104.1"/>
    <property type="molecule type" value="Genomic_DNA"/>
</dbReference>
<reference evidence="1 2" key="1">
    <citation type="journal article" date="2014" name="PLoS ONE">
        <title>Global Analysis of Gene Expression Profiles in Physic Nut (Jatropha curcas L.) Seedlings Exposed to Salt Stress.</title>
        <authorList>
            <person name="Zhang L."/>
            <person name="Zhang C."/>
            <person name="Wu P."/>
            <person name="Chen Y."/>
            <person name="Li M."/>
            <person name="Jiang H."/>
            <person name="Wu G."/>
        </authorList>
    </citation>
    <scope>NUCLEOTIDE SEQUENCE [LARGE SCALE GENOMIC DNA]</scope>
    <source>
        <strain evidence="2">cv. GZQX0401</strain>
        <tissue evidence="1">Young leaves</tissue>
    </source>
</reference>
<protein>
    <submittedName>
        <fullName evidence="1">Uncharacterized protein</fullName>
    </submittedName>
</protein>
<evidence type="ECO:0000313" key="2">
    <source>
        <dbReference type="Proteomes" id="UP000027138"/>
    </source>
</evidence>
<dbReference type="Proteomes" id="UP000027138">
    <property type="component" value="Unassembled WGS sequence"/>
</dbReference>
<sequence length="58" mass="6772">MHVFMKSKGMDQYVDIDDDDDEELELKEATLVTYNATPTAQSRETRRRTPHLVLEALF</sequence>
<proteinExistence type="predicted"/>
<keyword evidence="2" id="KW-1185">Reference proteome</keyword>